<gene>
    <name evidence="2" type="ORF">RSOLAG22IIIB_06112</name>
</gene>
<reference evidence="2 3" key="1">
    <citation type="submission" date="2015-07" db="EMBL/GenBank/DDBJ databases">
        <authorList>
            <person name="Noorani M."/>
        </authorList>
    </citation>
    <scope>NUCLEOTIDE SEQUENCE [LARGE SCALE GENOMIC DNA]</scope>
    <source>
        <strain evidence="2">BBA 69670</strain>
    </source>
</reference>
<sequence>MNDHSSTGKIESLFSGEFSSILDTDSSSVSVSEGTKVEDEPKKPVEKVESSEITLSIEPVIVKPVSLDEKMAARKRLIPNAVGSTKHEREEASSNLKEFIYRHPCLPSDLDGSPCNGFLTAEERAEIEEAVHAGTVFLDESGSHANAKAMLAKRDAIEVVETPIQAPLQGSRNWTSSAQGPATSYICCQNLYLSGPR</sequence>
<accession>A0A0K6GBX9</accession>
<dbReference type="EMBL" id="CYGV01001623">
    <property type="protein sequence ID" value="CUA76117.1"/>
    <property type="molecule type" value="Genomic_DNA"/>
</dbReference>
<evidence type="ECO:0000313" key="3">
    <source>
        <dbReference type="Proteomes" id="UP000044841"/>
    </source>
</evidence>
<proteinExistence type="predicted"/>
<feature type="region of interest" description="Disordered" evidence="1">
    <location>
        <begin position="23"/>
        <end position="48"/>
    </location>
</feature>
<protein>
    <submittedName>
        <fullName evidence="2">Uncharacterized protein</fullName>
    </submittedName>
</protein>
<dbReference type="Proteomes" id="UP000044841">
    <property type="component" value="Unassembled WGS sequence"/>
</dbReference>
<keyword evidence="3" id="KW-1185">Reference proteome</keyword>
<organism evidence="2 3">
    <name type="scientific">Rhizoctonia solani</name>
    <dbReference type="NCBI Taxonomy" id="456999"/>
    <lineage>
        <taxon>Eukaryota</taxon>
        <taxon>Fungi</taxon>
        <taxon>Dikarya</taxon>
        <taxon>Basidiomycota</taxon>
        <taxon>Agaricomycotina</taxon>
        <taxon>Agaricomycetes</taxon>
        <taxon>Cantharellales</taxon>
        <taxon>Ceratobasidiaceae</taxon>
        <taxon>Rhizoctonia</taxon>
    </lineage>
</organism>
<name>A0A0K6GBX9_9AGAM</name>
<feature type="compositionally biased region" description="Low complexity" evidence="1">
    <location>
        <begin position="23"/>
        <end position="32"/>
    </location>
</feature>
<evidence type="ECO:0000313" key="2">
    <source>
        <dbReference type="EMBL" id="CUA76117.1"/>
    </source>
</evidence>
<feature type="compositionally biased region" description="Basic and acidic residues" evidence="1">
    <location>
        <begin position="35"/>
        <end position="48"/>
    </location>
</feature>
<dbReference type="AlphaFoldDB" id="A0A0K6GBX9"/>
<evidence type="ECO:0000256" key="1">
    <source>
        <dbReference type="SAM" id="MobiDB-lite"/>
    </source>
</evidence>